<evidence type="ECO:0000256" key="4">
    <source>
        <dbReference type="ARBA" id="ARBA00022989"/>
    </source>
</evidence>
<feature type="transmembrane region" description="Helical" evidence="6">
    <location>
        <begin position="113"/>
        <end position="134"/>
    </location>
</feature>
<accession>A0A0D6EP74</accession>
<keyword evidence="3 6" id="KW-0812">Transmembrane</keyword>
<sequence length="476" mass="52163">MSSSISSASMIEKKLDDVPSATAALHVVDTGRLSLIKEEDPDEALKIAGGERQVFTREESDAVKRKVDRRIMPLLAAHFPLAKYLGVNMVLWATFLILHAASSNFPFFFVMRFLLGMTECCVSPILISMIAAWYPKDEQAKRVGMFYVMNGVTQIVGGLMAYGVTFYDGTAVSHWRIMYFLLGGLAFVVAASVLIWLPDSPATASFLSPREKLVAIERVRDNQTGTRNKHFKRYQAVEAVTDPKTWLLVLLTLFTCTPNGGLASFNSILIKGFGFSSRVSLLLNLPEGAVLCLTVALVCYYADARQSRMVSVLMAILPTVLGMALLVGFSTGNGKHNRAALIVGIMLAQTYGAGLAIMYAWSASNIGGSTKKTVVNALFLLTFALSNVIGTQIFQSKDAPLYVPGKIAILVLFSASIPTLFAMRAYTSYLNKKKDKQLAELIALNGWSEEDVKREADKTAFLDLSDGENVFMRYTN</sequence>
<dbReference type="Pfam" id="PF07690">
    <property type="entry name" value="MFS_1"/>
    <property type="match status" value="1"/>
</dbReference>
<evidence type="ECO:0000256" key="1">
    <source>
        <dbReference type="ARBA" id="ARBA00004141"/>
    </source>
</evidence>
<dbReference type="EMBL" id="CENE01000016">
    <property type="protein sequence ID" value="CEQ41671.1"/>
    <property type="molecule type" value="Genomic_DNA"/>
</dbReference>
<name>A0A0D6EP74_SPOSA</name>
<dbReference type="InterPro" id="IPR011701">
    <property type="entry name" value="MFS"/>
</dbReference>
<evidence type="ECO:0000256" key="2">
    <source>
        <dbReference type="ARBA" id="ARBA00022448"/>
    </source>
</evidence>
<keyword evidence="8" id="KW-1185">Reference proteome</keyword>
<dbReference type="GO" id="GO:0022857">
    <property type="term" value="F:transmembrane transporter activity"/>
    <property type="evidence" value="ECO:0007669"/>
    <property type="project" value="InterPro"/>
</dbReference>
<dbReference type="AlphaFoldDB" id="A0A0D6EP74"/>
<feature type="transmembrane region" description="Helical" evidence="6">
    <location>
        <begin position="341"/>
        <end position="361"/>
    </location>
</feature>
<feature type="transmembrane region" description="Helical" evidence="6">
    <location>
        <begin position="177"/>
        <end position="197"/>
    </location>
</feature>
<feature type="transmembrane region" description="Helical" evidence="6">
    <location>
        <begin position="281"/>
        <end position="302"/>
    </location>
</feature>
<keyword evidence="2" id="KW-0813">Transport</keyword>
<evidence type="ECO:0000313" key="8">
    <source>
        <dbReference type="Proteomes" id="UP000243876"/>
    </source>
</evidence>
<feature type="transmembrane region" description="Helical" evidence="6">
    <location>
        <begin position="373"/>
        <end position="395"/>
    </location>
</feature>
<keyword evidence="4 6" id="KW-1133">Transmembrane helix</keyword>
<dbReference type="PANTHER" id="PTHR43791:SF40">
    <property type="entry name" value="THIAMINE PATHWAY TRANSPORTER THI73"/>
    <property type="match status" value="1"/>
</dbReference>
<feature type="non-terminal residue" evidence="7">
    <location>
        <position position="1"/>
    </location>
</feature>
<feature type="transmembrane region" description="Helical" evidence="6">
    <location>
        <begin position="74"/>
        <end position="101"/>
    </location>
</feature>
<feature type="transmembrane region" description="Helical" evidence="6">
    <location>
        <begin position="309"/>
        <end position="329"/>
    </location>
</feature>
<dbReference type="Proteomes" id="UP000243876">
    <property type="component" value="Unassembled WGS sequence"/>
</dbReference>
<evidence type="ECO:0000256" key="3">
    <source>
        <dbReference type="ARBA" id="ARBA00022692"/>
    </source>
</evidence>
<comment type="subcellular location">
    <subcellularLocation>
        <location evidence="1">Membrane</location>
        <topology evidence="1">Multi-pass membrane protein</topology>
    </subcellularLocation>
</comment>
<dbReference type="OrthoDB" id="6730379at2759"/>
<gene>
    <name evidence="7" type="primary">SPOSA6832_03411</name>
</gene>
<feature type="transmembrane region" description="Helical" evidence="6">
    <location>
        <begin position="246"/>
        <end position="269"/>
    </location>
</feature>
<proteinExistence type="predicted"/>
<organism evidence="7 8">
    <name type="scientific">Sporidiobolus salmonicolor</name>
    <name type="common">Yeast-like fungus</name>
    <name type="synonym">Sporobolomyces salmonicolor</name>
    <dbReference type="NCBI Taxonomy" id="5005"/>
    <lineage>
        <taxon>Eukaryota</taxon>
        <taxon>Fungi</taxon>
        <taxon>Dikarya</taxon>
        <taxon>Basidiomycota</taxon>
        <taxon>Pucciniomycotina</taxon>
        <taxon>Microbotryomycetes</taxon>
        <taxon>Sporidiobolales</taxon>
        <taxon>Sporidiobolaceae</taxon>
        <taxon>Sporobolomyces</taxon>
    </lineage>
</organism>
<protein>
    <submittedName>
        <fullName evidence="7">SPOSA6832_03411-mRNA-1:cds</fullName>
    </submittedName>
</protein>
<dbReference type="PANTHER" id="PTHR43791">
    <property type="entry name" value="PERMEASE-RELATED"/>
    <property type="match status" value="1"/>
</dbReference>
<evidence type="ECO:0000256" key="6">
    <source>
        <dbReference type="SAM" id="Phobius"/>
    </source>
</evidence>
<keyword evidence="5 6" id="KW-0472">Membrane</keyword>
<dbReference type="GO" id="GO:0016020">
    <property type="term" value="C:membrane"/>
    <property type="evidence" value="ECO:0007669"/>
    <property type="project" value="UniProtKB-SubCell"/>
</dbReference>
<reference evidence="8" key="1">
    <citation type="submission" date="2015-02" db="EMBL/GenBank/DDBJ databases">
        <authorList>
            <person name="Gon?alves P."/>
        </authorList>
    </citation>
    <scope>NUCLEOTIDE SEQUENCE [LARGE SCALE GENOMIC DNA]</scope>
</reference>
<feature type="transmembrane region" description="Helical" evidence="6">
    <location>
        <begin position="146"/>
        <end position="165"/>
    </location>
</feature>
<evidence type="ECO:0000313" key="7">
    <source>
        <dbReference type="EMBL" id="CEQ41671.1"/>
    </source>
</evidence>
<dbReference type="Gene3D" id="1.20.1250.20">
    <property type="entry name" value="MFS general substrate transporter like domains"/>
    <property type="match status" value="1"/>
</dbReference>
<feature type="transmembrane region" description="Helical" evidence="6">
    <location>
        <begin position="407"/>
        <end position="426"/>
    </location>
</feature>
<dbReference type="SUPFAM" id="SSF103473">
    <property type="entry name" value="MFS general substrate transporter"/>
    <property type="match status" value="1"/>
</dbReference>
<dbReference type="InterPro" id="IPR036259">
    <property type="entry name" value="MFS_trans_sf"/>
</dbReference>
<evidence type="ECO:0000256" key="5">
    <source>
        <dbReference type="ARBA" id="ARBA00023136"/>
    </source>
</evidence>